<feature type="domain" description="Thioredoxin" evidence="4">
    <location>
        <begin position="16"/>
        <end position="76"/>
    </location>
</feature>
<evidence type="ECO:0000256" key="2">
    <source>
        <dbReference type="ARBA" id="ARBA00023284"/>
    </source>
</evidence>
<dbReference type="PANTHER" id="PTHR45663:SF11">
    <property type="entry name" value="GEO12009P1"/>
    <property type="match status" value="1"/>
</dbReference>
<dbReference type="Proteomes" id="UP001595685">
    <property type="component" value="Unassembled WGS sequence"/>
</dbReference>
<evidence type="ECO:0000313" key="6">
    <source>
        <dbReference type="Proteomes" id="UP001595685"/>
    </source>
</evidence>
<accession>A0ABV7WG68</accession>
<comment type="similarity">
    <text evidence="1">Belongs to the thioredoxin family.</text>
</comment>
<evidence type="ECO:0000256" key="1">
    <source>
        <dbReference type="ARBA" id="ARBA00008987"/>
    </source>
</evidence>
<name>A0ABV7WG68_9MICO</name>
<dbReference type="Gene3D" id="3.40.30.10">
    <property type="entry name" value="Glutaredoxin"/>
    <property type="match status" value="1"/>
</dbReference>
<keyword evidence="2" id="KW-0676">Redox-active center</keyword>
<dbReference type="CDD" id="cd02947">
    <property type="entry name" value="TRX_family"/>
    <property type="match status" value="1"/>
</dbReference>
<dbReference type="PANTHER" id="PTHR45663">
    <property type="entry name" value="GEO12009P1"/>
    <property type="match status" value="1"/>
</dbReference>
<dbReference type="EMBL" id="JBHRWW010000006">
    <property type="protein sequence ID" value="MFC3688841.1"/>
    <property type="molecule type" value="Genomic_DNA"/>
</dbReference>
<sequence>MLAGRGPGGRRAGPAQLAAELAGQLKLVKVDADLSPEVSRRFEVQAIPTLVLMHHGQVVATQTGAAPVSTLRSWLTEHLPQPDATGADAPWTGEDRR</sequence>
<evidence type="ECO:0000256" key="3">
    <source>
        <dbReference type="SAM" id="MobiDB-lite"/>
    </source>
</evidence>
<evidence type="ECO:0000313" key="5">
    <source>
        <dbReference type="EMBL" id="MFC3688841.1"/>
    </source>
</evidence>
<dbReference type="SUPFAM" id="SSF52833">
    <property type="entry name" value="Thioredoxin-like"/>
    <property type="match status" value="1"/>
</dbReference>
<reference evidence="6" key="1">
    <citation type="journal article" date="2019" name="Int. J. Syst. Evol. Microbiol.">
        <title>The Global Catalogue of Microorganisms (GCM) 10K type strain sequencing project: providing services to taxonomists for standard genome sequencing and annotation.</title>
        <authorList>
            <consortium name="The Broad Institute Genomics Platform"/>
            <consortium name="The Broad Institute Genome Sequencing Center for Infectious Disease"/>
            <person name="Wu L."/>
            <person name="Ma J."/>
        </authorList>
    </citation>
    <scope>NUCLEOTIDE SEQUENCE [LARGE SCALE GENOMIC DNA]</scope>
    <source>
        <strain evidence="6">NCAIM B.02333</strain>
    </source>
</reference>
<dbReference type="Pfam" id="PF00085">
    <property type="entry name" value="Thioredoxin"/>
    <property type="match status" value="1"/>
</dbReference>
<proteinExistence type="inferred from homology"/>
<dbReference type="InterPro" id="IPR036249">
    <property type="entry name" value="Thioredoxin-like_sf"/>
</dbReference>
<feature type="region of interest" description="Disordered" evidence="3">
    <location>
        <begin position="77"/>
        <end position="97"/>
    </location>
</feature>
<dbReference type="RefSeq" id="WP_340288002.1">
    <property type="nucleotide sequence ID" value="NZ_JBBEOI010000001.1"/>
</dbReference>
<dbReference type="InterPro" id="IPR013766">
    <property type="entry name" value="Thioredoxin_domain"/>
</dbReference>
<comment type="caution">
    <text evidence="5">The sequence shown here is derived from an EMBL/GenBank/DDBJ whole genome shotgun (WGS) entry which is preliminary data.</text>
</comment>
<keyword evidence="6" id="KW-1185">Reference proteome</keyword>
<organism evidence="5 6">
    <name type="scientific">Aquipuribacter hungaricus</name>
    <dbReference type="NCBI Taxonomy" id="545624"/>
    <lineage>
        <taxon>Bacteria</taxon>
        <taxon>Bacillati</taxon>
        <taxon>Actinomycetota</taxon>
        <taxon>Actinomycetes</taxon>
        <taxon>Micrococcales</taxon>
        <taxon>Intrasporangiaceae</taxon>
        <taxon>Aquipuribacter</taxon>
    </lineage>
</organism>
<gene>
    <name evidence="5" type="ORF">ACFOLH_10855</name>
</gene>
<evidence type="ECO:0000259" key="4">
    <source>
        <dbReference type="Pfam" id="PF00085"/>
    </source>
</evidence>
<protein>
    <submittedName>
        <fullName evidence="5">Thioredoxin family protein</fullName>
    </submittedName>
</protein>